<keyword evidence="1" id="KW-1133">Transmembrane helix</keyword>
<accession>A0A2A5CHZ8</accession>
<name>A0A2A5CHZ8_9GAMM</name>
<keyword evidence="1" id="KW-0812">Transmembrane</keyword>
<dbReference type="Proteomes" id="UP000228987">
    <property type="component" value="Unassembled WGS sequence"/>
</dbReference>
<dbReference type="AlphaFoldDB" id="A0A2A5CHZ8"/>
<sequence length="264" mass="30540">MIEIISENIGKIKDGFTILFMLTGTVLAILTYRRARHTVLQPIRNEVIKKQSELLSDLLSMCQPGSKFESSVDYVNLVRVNLYLQLKEFGYLFNEHKKKIEMISNAVSGWTPVGESLTLRDVEVVGAFKKEEQEKDSSYSKYKYDQAQIGNIIIDKVFLTKEHSIFINKVEILANDPFIPKSIQLSLQALLIDINNNLRDILPEVLIEFIHEFIDKSKSGDGYPSFESAGIYNNFNHVRIHHREQIHKVMMEIRGYLKIDETWE</sequence>
<evidence type="ECO:0000313" key="2">
    <source>
        <dbReference type="EMBL" id="PCJ43499.1"/>
    </source>
</evidence>
<keyword evidence="1" id="KW-0472">Membrane</keyword>
<dbReference type="EMBL" id="NVWI01000001">
    <property type="protein sequence ID" value="PCJ43499.1"/>
    <property type="molecule type" value="Genomic_DNA"/>
</dbReference>
<protein>
    <submittedName>
        <fullName evidence="2">Uncharacterized protein</fullName>
    </submittedName>
</protein>
<comment type="caution">
    <text evidence="2">The sequence shown here is derived from an EMBL/GenBank/DDBJ whole genome shotgun (WGS) entry which is preliminary data.</text>
</comment>
<evidence type="ECO:0000256" key="1">
    <source>
        <dbReference type="SAM" id="Phobius"/>
    </source>
</evidence>
<evidence type="ECO:0000313" key="3">
    <source>
        <dbReference type="Proteomes" id="UP000228987"/>
    </source>
</evidence>
<reference evidence="3" key="1">
    <citation type="submission" date="2017-08" db="EMBL/GenBank/DDBJ databases">
        <title>A dynamic microbial community with high functional redundancy inhabits the cold, oxic subseafloor aquifer.</title>
        <authorList>
            <person name="Tully B.J."/>
            <person name="Wheat C.G."/>
            <person name="Glazer B.T."/>
            <person name="Huber J.A."/>
        </authorList>
    </citation>
    <scope>NUCLEOTIDE SEQUENCE [LARGE SCALE GENOMIC DNA]</scope>
</reference>
<organism evidence="2 3">
    <name type="scientific">SAR86 cluster bacterium</name>
    <dbReference type="NCBI Taxonomy" id="2030880"/>
    <lineage>
        <taxon>Bacteria</taxon>
        <taxon>Pseudomonadati</taxon>
        <taxon>Pseudomonadota</taxon>
        <taxon>Gammaproteobacteria</taxon>
        <taxon>SAR86 cluster</taxon>
    </lineage>
</organism>
<gene>
    <name evidence="2" type="ORF">COA71_01095</name>
</gene>
<proteinExistence type="predicted"/>
<feature type="transmembrane region" description="Helical" evidence="1">
    <location>
        <begin position="15"/>
        <end position="32"/>
    </location>
</feature>